<evidence type="ECO:0000313" key="3">
    <source>
        <dbReference type="Proteomes" id="UP001221413"/>
    </source>
</evidence>
<dbReference type="Proteomes" id="UP001221413">
    <property type="component" value="Unassembled WGS sequence"/>
</dbReference>
<name>A0AAD6IXF0_DREDA</name>
<proteinExistence type="predicted"/>
<protein>
    <submittedName>
        <fullName evidence="2">Uncharacterized protein</fullName>
    </submittedName>
</protein>
<evidence type="ECO:0000313" key="2">
    <source>
        <dbReference type="EMBL" id="KAJ6260480.1"/>
    </source>
</evidence>
<gene>
    <name evidence="2" type="ORF">Dda_4706</name>
</gene>
<organism evidence="2 3">
    <name type="scientific">Drechslerella dactyloides</name>
    <name type="common">Nematode-trapping fungus</name>
    <name type="synonym">Arthrobotrys dactyloides</name>
    <dbReference type="NCBI Taxonomy" id="74499"/>
    <lineage>
        <taxon>Eukaryota</taxon>
        <taxon>Fungi</taxon>
        <taxon>Dikarya</taxon>
        <taxon>Ascomycota</taxon>
        <taxon>Pezizomycotina</taxon>
        <taxon>Orbiliomycetes</taxon>
        <taxon>Orbiliales</taxon>
        <taxon>Orbiliaceae</taxon>
        <taxon>Drechslerella</taxon>
    </lineage>
</organism>
<feature type="compositionally biased region" description="Basic and acidic residues" evidence="1">
    <location>
        <begin position="86"/>
        <end position="96"/>
    </location>
</feature>
<reference evidence="2" key="1">
    <citation type="submission" date="2023-01" db="EMBL/GenBank/DDBJ databases">
        <title>The chitinases involved in constricting ring structure development in the nematode-trapping fungus Drechslerella dactyloides.</title>
        <authorList>
            <person name="Wang R."/>
            <person name="Zhang L."/>
            <person name="Tang P."/>
            <person name="Li S."/>
            <person name="Liang L."/>
        </authorList>
    </citation>
    <scope>NUCLEOTIDE SEQUENCE</scope>
    <source>
        <strain evidence="2">YMF1.00031</strain>
    </source>
</reference>
<evidence type="ECO:0000256" key="1">
    <source>
        <dbReference type="SAM" id="MobiDB-lite"/>
    </source>
</evidence>
<accession>A0AAD6IXF0</accession>
<feature type="region of interest" description="Disordered" evidence="1">
    <location>
        <begin position="1"/>
        <end position="96"/>
    </location>
</feature>
<comment type="caution">
    <text evidence="2">The sequence shown here is derived from an EMBL/GenBank/DDBJ whole genome shotgun (WGS) entry which is preliminary data.</text>
</comment>
<dbReference type="AlphaFoldDB" id="A0AAD6IXF0"/>
<sequence>MSGYNEEMLAGTKIEPLQSPTKVHAPTEHMGGSVGEDEIVESSRIGPLKTTKKFQQPEAKSHAGGSTGTNETIAGANIEPLHSNFKGKDAKKASKK</sequence>
<dbReference type="EMBL" id="JAQGDS010000005">
    <property type="protein sequence ID" value="KAJ6260480.1"/>
    <property type="molecule type" value="Genomic_DNA"/>
</dbReference>
<keyword evidence="3" id="KW-1185">Reference proteome</keyword>